<evidence type="ECO:0000313" key="3">
    <source>
        <dbReference type="Proteomes" id="UP001314903"/>
    </source>
</evidence>
<dbReference type="SUPFAM" id="SSF52833">
    <property type="entry name" value="Thioredoxin-like"/>
    <property type="match status" value="1"/>
</dbReference>
<keyword evidence="3" id="KW-1185">Reference proteome</keyword>
<feature type="domain" description="Glutaredoxin" evidence="1">
    <location>
        <begin position="4"/>
        <end position="60"/>
    </location>
</feature>
<dbReference type="PANTHER" id="PTHR34386">
    <property type="entry name" value="GLUTAREDOXIN"/>
    <property type="match status" value="1"/>
</dbReference>
<dbReference type="InterPro" id="IPR036249">
    <property type="entry name" value="Thioredoxin-like_sf"/>
</dbReference>
<accession>A0ABS4KHW7</accession>
<dbReference type="Proteomes" id="UP001314903">
    <property type="component" value="Unassembled WGS sequence"/>
</dbReference>
<gene>
    <name evidence="2" type="ORF">J2Z35_001148</name>
</gene>
<dbReference type="RefSeq" id="WP_209660378.1">
    <property type="nucleotide sequence ID" value="NZ_JAGGLI010000010.1"/>
</dbReference>
<dbReference type="InterPro" id="IPR011767">
    <property type="entry name" value="GLR_AS"/>
</dbReference>
<evidence type="ECO:0000259" key="1">
    <source>
        <dbReference type="Pfam" id="PF00462"/>
    </source>
</evidence>
<dbReference type="CDD" id="cd02976">
    <property type="entry name" value="NrdH"/>
    <property type="match status" value="1"/>
</dbReference>
<evidence type="ECO:0000313" key="2">
    <source>
        <dbReference type="EMBL" id="MBP2027354.1"/>
    </source>
</evidence>
<comment type="caution">
    <text evidence="2">The sequence shown here is derived from an EMBL/GenBank/DDBJ whole genome shotgun (WGS) entry which is preliminary data.</text>
</comment>
<dbReference type="PANTHER" id="PTHR34386:SF1">
    <property type="entry name" value="GLUTAREDOXIN-LIKE PROTEIN NRDH"/>
    <property type="match status" value="1"/>
</dbReference>
<sequence>MKKVVVYTSQTCPHCPPVKDYLTENNIPFENKDLSTDAAARKDLMKRGIMSVPTIIIDDTDIIVGFDKDKIDETFGL</sequence>
<dbReference type="PROSITE" id="PS51354">
    <property type="entry name" value="GLUTAREDOXIN_2"/>
    <property type="match status" value="1"/>
</dbReference>
<dbReference type="InterPro" id="IPR051548">
    <property type="entry name" value="Grx-like_ET"/>
</dbReference>
<dbReference type="Gene3D" id="3.40.30.10">
    <property type="entry name" value="Glutaredoxin"/>
    <property type="match status" value="1"/>
</dbReference>
<proteinExistence type="predicted"/>
<dbReference type="EMBL" id="JAGGLI010000010">
    <property type="protein sequence ID" value="MBP2027354.1"/>
    <property type="molecule type" value="Genomic_DNA"/>
</dbReference>
<dbReference type="InterPro" id="IPR002109">
    <property type="entry name" value="Glutaredoxin"/>
</dbReference>
<protein>
    <submittedName>
        <fullName evidence="2">Glutaredoxin-like YruB-family protein</fullName>
    </submittedName>
</protein>
<name>A0ABS4KHW7_9FIRM</name>
<reference evidence="2 3" key="1">
    <citation type="submission" date="2021-03" db="EMBL/GenBank/DDBJ databases">
        <title>Genomic Encyclopedia of Type Strains, Phase IV (KMG-IV): sequencing the most valuable type-strain genomes for metagenomic binning, comparative biology and taxonomic classification.</title>
        <authorList>
            <person name="Goeker M."/>
        </authorList>
    </citation>
    <scope>NUCLEOTIDE SEQUENCE [LARGE SCALE GENOMIC DNA]</scope>
    <source>
        <strain evidence="2 3">DSM 27512</strain>
    </source>
</reference>
<dbReference type="Pfam" id="PF00462">
    <property type="entry name" value="Glutaredoxin"/>
    <property type="match status" value="1"/>
</dbReference>
<dbReference type="PROSITE" id="PS00195">
    <property type="entry name" value="GLUTAREDOXIN_1"/>
    <property type="match status" value="1"/>
</dbReference>
<organism evidence="2 3">
    <name type="scientific">Acetoanaerobium pronyense</name>
    <dbReference type="NCBI Taxonomy" id="1482736"/>
    <lineage>
        <taxon>Bacteria</taxon>
        <taxon>Bacillati</taxon>
        <taxon>Bacillota</taxon>
        <taxon>Clostridia</taxon>
        <taxon>Peptostreptococcales</taxon>
        <taxon>Filifactoraceae</taxon>
        <taxon>Acetoanaerobium</taxon>
    </lineage>
</organism>